<dbReference type="EMBL" id="JBFAEG010000007">
    <property type="protein sequence ID" value="MEU5707451.1"/>
    <property type="molecule type" value="Genomic_DNA"/>
</dbReference>
<sequence length="55" mass="5858">MTGLLGEDDCLRSDLHVGSCRVPRPELTSSLAPDGWVCLLSGVEAITGNRGDQRC</sequence>
<accession>A0ABV3A683</accession>
<protein>
    <submittedName>
        <fullName evidence="1">Uncharacterized protein</fullName>
    </submittedName>
</protein>
<dbReference type="RefSeq" id="WP_167347901.1">
    <property type="nucleotide sequence ID" value="NZ_JBEXDP010000003.1"/>
</dbReference>
<gene>
    <name evidence="1" type="ORF">AB0H04_11280</name>
</gene>
<evidence type="ECO:0000313" key="1">
    <source>
        <dbReference type="EMBL" id="MEU5707451.1"/>
    </source>
</evidence>
<evidence type="ECO:0000313" key="2">
    <source>
        <dbReference type="Proteomes" id="UP001551011"/>
    </source>
</evidence>
<organism evidence="1 2">
    <name type="scientific">Streptomyces flaveolus</name>
    <dbReference type="NCBI Taxonomy" id="67297"/>
    <lineage>
        <taxon>Bacteria</taxon>
        <taxon>Bacillati</taxon>
        <taxon>Actinomycetota</taxon>
        <taxon>Actinomycetes</taxon>
        <taxon>Kitasatosporales</taxon>
        <taxon>Streptomycetaceae</taxon>
        <taxon>Streptomyces</taxon>
    </lineage>
</organism>
<name>A0ABV3A683_9ACTN</name>
<reference evidence="1 2" key="1">
    <citation type="submission" date="2024-06" db="EMBL/GenBank/DDBJ databases">
        <title>The Natural Products Discovery Center: Release of the First 8490 Sequenced Strains for Exploring Actinobacteria Biosynthetic Diversity.</title>
        <authorList>
            <person name="Kalkreuter E."/>
            <person name="Kautsar S.A."/>
            <person name="Yang D."/>
            <person name="Bader C.D."/>
            <person name="Teijaro C.N."/>
            <person name="Fluegel L."/>
            <person name="Davis C.M."/>
            <person name="Simpson J.R."/>
            <person name="Lauterbach L."/>
            <person name="Steele A.D."/>
            <person name="Gui C."/>
            <person name="Meng S."/>
            <person name="Li G."/>
            <person name="Viehrig K."/>
            <person name="Ye F."/>
            <person name="Su P."/>
            <person name="Kiefer A.F."/>
            <person name="Nichols A."/>
            <person name="Cepeda A.J."/>
            <person name="Yan W."/>
            <person name="Fan B."/>
            <person name="Jiang Y."/>
            <person name="Adhikari A."/>
            <person name="Zheng C.-J."/>
            <person name="Schuster L."/>
            <person name="Cowan T.M."/>
            <person name="Smanski M.J."/>
            <person name="Chevrette M.G."/>
            <person name="De Carvalho L.P.S."/>
            <person name="Shen B."/>
        </authorList>
    </citation>
    <scope>NUCLEOTIDE SEQUENCE [LARGE SCALE GENOMIC DNA]</scope>
    <source>
        <strain evidence="1 2">NPDC020594</strain>
    </source>
</reference>
<dbReference type="Proteomes" id="UP001551011">
    <property type="component" value="Unassembled WGS sequence"/>
</dbReference>
<keyword evidence="2" id="KW-1185">Reference proteome</keyword>
<comment type="caution">
    <text evidence="1">The sequence shown here is derived from an EMBL/GenBank/DDBJ whole genome shotgun (WGS) entry which is preliminary data.</text>
</comment>
<proteinExistence type="predicted"/>